<evidence type="ECO:0000313" key="2">
    <source>
        <dbReference type="Proteomes" id="UP001066276"/>
    </source>
</evidence>
<dbReference type="Proteomes" id="UP001066276">
    <property type="component" value="Chromosome 4_2"/>
</dbReference>
<protein>
    <submittedName>
        <fullName evidence="1">Uncharacterized protein</fullName>
    </submittedName>
</protein>
<gene>
    <name evidence="1" type="ORF">NDU88_005393</name>
</gene>
<comment type="caution">
    <text evidence="1">The sequence shown here is derived from an EMBL/GenBank/DDBJ whole genome shotgun (WGS) entry which is preliminary data.</text>
</comment>
<dbReference type="EMBL" id="JANPWB010000008">
    <property type="protein sequence ID" value="KAJ1164963.1"/>
    <property type="molecule type" value="Genomic_DNA"/>
</dbReference>
<organism evidence="1 2">
    <name type="scientific">Pleurodeles waltl</name>
    <name type="common">Iberian ribbed newt</name>
    <dbReference type="NCBI Taxonomy" id="8319"/>
    <lineage>
        <taxon>Eukaryota</taxon>
        <taxon>Metazoa</taxon>
        <taxon>Chordata</taxon>
        <taxon>Craniata</taxon>
        <taxon>Vertebrata</taxon>
        <taxon>Euteleostomi</taxon>
        <taxon>Amphibia</taxon>
        <taxon>Batrachia</taxon>
        <taxon>Caudata</taxon>
        <taxon>Salamandroidea</taxon>
        <taxon>Salamandridae</taxon>
        <taxon>Pleurodelinae</taxon>
        <taxon>Pleurodeles</taxon>
    </lineage>
</organism>
<name>A0AAV7SLK1_PLEWA</name>
<proteinExistence type="predicted"/>
<reference evidence="1" key="1">
    <citation type="journal article" date="2022" name="bioRxiv">
        <title>Sequencing and chromosome-scale assembly of the giantPleurodeles waltlgenome.</title>
        <authorList>
            <person name="Brown T."/>
            <person name="Elewa A."/>
            <person name="Iarovenko S."/>
            <person name="Subramanian E."/>
            <person name="Araus A.J."/>
            <person name="Petzold A."/>
            <person name="Susuki M."/>
            <person name="Suzuki K.-i.T."/>
            <person name="Hayashi T."/>
            <person name="Toyoda A."/>
            <person name="Oliveira C."/>
            <person name="Osipova E."/>
            <person name="Leigh N.D."/>
            <person name="Simon A."/>
            <person name="Yun M.H."/>
        </authorList>
    </citation>
    <scope>NUCLEOTIDE SEQUENCE</scope>
    <source>
        <strain evidence="1">20211129_DDA</strain>
        <tissue evidence="1">Liver</tissue>
    </source>
</reference>
<dbReference type="AlphaFoldDB" id="A0AAV7SLK1"/>
<sequence>MGTIFSLATKSAGCCSADREERQQRWIFVEAVSKRGNFRRDPVEQLFDLVWRLHMVIISIPRQGNGKDRHVGVLLSNSGKPPLKVLGNGKNRRV</sequence>
<accession>A0AAV7SLK1</accession>
<evidence type="ECO:0000313" key="1">
    <source>
        <dbReference type="EMBL" id="KAJ1164963.1"/>
    </source>
</evidence>
<keyword evidence="2" id="KW-1185">Reference proteome</keyword>